<dbReference type="PANTHER" id="PTHR43316:SF3">
    <property type="entry name" value="HALOACID DEHALOGENASE, TYPE II (AFU_ORTHOLOGUE AFUA_2G07750)-RELATED"/>
    <property type="match status" value="1"/>
</dbReference>
<dbReference type="InterPro" id="IPR036412">
    <property type="entry name" value="HAD-like_sf"/>
</dbReference>
<dbReference type="CDD" id="cd02603">
    <property type="entry name" value="HAD_sEH-N_like"/>
    <property type="match status" value="1"/>
</dbReference>
<dbReference type="InterPro" id="IPR051540">
    <property type="entry name" value="S-2-haloacid_dehalogenase"/>
</dbReference>
<dbReference type="NCBIfam" id="TIGR01509">
    <property type="entry name" value="HAD-SF-IA-v3"/>
    <property type="match status" value="1"/>
</dbReference>
<dbReference type="RefSeq" id="WP_350243159.1">
    <property type="nucleotide sequence ID" value="NZ_CP158299.1"/>
</dbReference>
<dbReference type="Pfam" id="PF00702">
    <property type="entry name" value="Hydrolase"/>
    <property type="match status" value="1"/>
</dbReference>
<keyword evidence="1" id="KW-0378">Hydrolase</keyword>
<gene>
    <name evidence="2" type="ORF">ABOD76_17015</name>
</gene>
<dbReference type="PANTHER" id="PTHR43316">
    <property type="entry name" value="HYDROLASE, HALOACID DELAHOGENASE-RELATED"/>
    <property type="match status" value="1"/>
</dbReference>
<dbReference type="InterPro" id="IPR006439">
    <property type="entry name" value="HAD-SF_hydro_IA"/>
</dbReference>
<dbReference type="SFLD" id="SFLDS00003">
    <property type="entry name" value="Haloacid_Dehalogenase"/>
    <property type="match status" value="1"/>
</dbReference>
<proteinExistence type="predicted"/>
<protein>
    <submittedName>
        <fullName evidence="2">HAD family phosphatase</fullName>
    </submittedName>
</protein>
<dbReference type="SFLD" id="SFLDG01129">
    <property type="entry name" value="C1.5:_HAD__Beta-PGM__Phosphata"/>
    <property type="match status" value="1"/>
</dbReference>
<name>A0AAU7UAL1_9DEIO</name>
<organism evidence="2">
    <name type="scientific">Deinococcus sonorensis KR-87</name>
    <dbReference type="NCBI Taxonomy" id="694439"/>
    <lineage>
        <taxon>Bacteria</taxon>
        <taxon>Thermotogati</taxon>
        <taxon>Deinococcota</taxon>
        <taxon>Deinococci</taxon>
        <taxon>Deinococcales</taxon>
        <taxon>Deinococcaceae</taxon>
        <taxon>Deinococcus</taxon>
    </lineage>
</organism>
<dbReference type="GO" id="GO:0016787">
    <property type="term" value="F:hydrolase activity"/>
    <property type="evidence" value="ECO:0007669"/>
    <property type="project" value="UniProtKB-KW"/>
</dbReference>
<sequence>MPIRAVLFDRDDTIAVTDRGVFREAAQWTAQRVGQDPREVGEALQQLWADTPSWWDLRTEADETRYWQAYLERLAQQLNVPVSRLDGYLDAWPYHRYFRPVPEAREVLTALRRRGLKTGVLSNTFPSIRASLEATQLDDLIDVAISTCAAGVHKPEAGAFLYAAAQLQLPPADILFIDDRLENVEAARQVGMAAELIDLKRQTPGALHQLSDVLQVVETELAGA</sequence>
<dbReference type="EMBL" id="CP158299">
    <property type="protein sequence ID" value="XBV85122.1"/>
    <property type="molecule type" value="Genomic_DNA"/>
</dbReference>
<dbReference type="AlphaFoldDB" id="A0AAU7UAL1"/>
<dbReference type="KEGG" id="dsc:ABOD76_17015"/>
<dbReference type="PRINTS" id="PR00413">
    <property type="entry name" value="HADHALOGNASE"/>
</dbReference>
<evidence type="ECO:0000256" key="1">
    <source>
        <dbReference type="ARBA" id="ARBA00022801"/>
    </source>
</evidence>
<reference evidence="2" key="1">
    <citation type="submission" date="2024-06" db="EMBL/GenBank/DDBJ databases">
        <title>Draft Genome Sequence of Deinococcus sonorensis Type Strain KR-87, a Biofilm Producing Representative of the Genus Deinococcus.</title>
        <authorList>
            <person name="Boren L.S."/>
            <person name="Grosso R.A."/>
            <person name="Hugenberg-Cox A.N."/>
            <person name="Hill J.T.E."/>
            <person name="Albert C.M."/>
            <person name="Tuohy J.M."/>
        </authorList>
    </citation>
    <scope>NUCLEOTIDE SEQUENCE</scope>
    <source>
        <strain evidence="2">KR-87</strain>
    </source>
</reference>
<accession>A0AAU7UAL1</accession>
<dbReference type="Gene3D" id="3.40.50.1000">
    <property type="entry name" value="HAD superfamily/HAD-like"/>
    <property type="match status" value="1"/>
</dbReference>
<evidence type="ECO:0000313" key="2">
    <source>
        <dbReference type="EMBL" id="XBV85122.1"/>
    </source>
</evidence>
<dbReference type="InterPro" id="IPR023214">
    <property type="entry name" value="HAD_sf"/>
</dbReference>
<dbReference type="SUPFAM" id="SSF56784">
    <property type="entry name" value="HAD-like"/>
    <property type="match status" value="1"/>
</dbReference>